<dbReference type="Pfam" id="PF01979">
    <property type="entry name" value="Amidohydro_1"/>
    <property type="match status" value="1"/>
</dbReference>
<comment type="caution">
    <text evidence="2">The sequence shown here is derived from an EMBL/GenBank/DDBJ whole genome shotgun (WGS) entry which is preliminary data.</text>
</comment>
<dbReference type="GO" id="GO:0016810">
    <property type="term" value="F:hydrolase activity, acting on carbon-nitrogen (but not peptide) bonds"/>
    <property type="evidence" value="ECO:0007669"/>
    <property type="project" value="InterPro"/>
</dbReference>
<dbReference type="InterPro" id="IPR011059">
    <property type="entry name" value="Metal-dep_hydrolase_composite"/>
</dbReference>
<dbReference type="InterPro" id="IPR006680">
    <property type="entry name" value="Amidohydro-rel"/>
</dbReference>
<dbReference type="SUPFAM" id="SSF51338">
    <property type="entry name" value="Composite domain of metallo-dependent hydrolases"/>
    <property type="match status" value="1"/>
</dbReference>
<dbReference type="PANTHER" id="PTHR43135:SF3">
    <property type="entry name" value="ALPHA-D-RIBOSE 1-METHYLPHOSPHONATE 5-TRIPHOSPHATE DIPHOSPHATASE"/>
    <property type="match status" value="1"/>
</dbReference>
<evidence type="ECO:0000313" key="2">
    <source>
        <dbReference type="EMBL" id="MBF4767050.1"/>
    </source>
</evidence>
<dbReference type="InterPro" id="IPR051781">
    <property type="entry name" value="Metallo-dep_Hydrolase"/>
</dbReference>
<evidence type="ECO:0000313" key="3">
    <source>
        <dbReference type="Proteomes" id="UP000660668"/>
    </source>
</evidence>
<proteinExistence type="predicted"/>
<dbReference type="Proteomes" id="UP000660668">
    <property type="component" value="Unassembled WGS sequence"/>
</dbReference>
<evidence type="ECO:0000259" key="1">
    <source>
        <dbReference type="Pfam" id="PF01979"/>
    </source>
</evidence>
<dbReference type="PANTHER" id="PTHR43135">
    <property type="entry name" value="ALPHA-D-RIBOSE 1-METHYLPHOSPHONATE 5-TRIPHOSPHATE DIPHOSPHATASE"/>
    <property type="match status" value="1"/>
</dbReference>
<accession>A0A930VNG2</accession>
<dbReference type="InterPro" id="IPR032466">
    <property type="entry name" value="Metal_Hydrolase"/>
</dbReference>
<name>A0A930VNG2_9ACTN</name>
<gene>
    <name evidence="2" type="ORF">ISU10_04635</name>
</gene>
<feature type="domain" description="Amidohydrolase-related" evidence="1">
    <location>
        <begin position="51"/>
        <end position="395"/>
    </location>
</feature>
<reference evidence="2" key="1">
    <citation type="submission" date="2020-11" db="EMBL/GenBank/DDBJ databases">
        <title>Nocardioides cynanchi sp. nov., isolated from soil of rhizosphere of Cynanchum wilfordii.</title>
        <authorList>
            <person name="Lee J.-S."/>
            <person name="Suh M.K."/>
            <person name="Kim J.-S."/>
        </authorList>
    </citation>
    <scope>NUCLEOTIDE SEQUENCE</scope>
    <source>
        <strain evidence="2">KCTC 19276</strain>
    </source>
</reference>
<keyword evidence="3" id="KW-1185">Reference proteome</keyword>
<dbReference type="Gene3D" id="2.30.40.10">
    <property type="entry name" value="Urease, subunit C, domain 1"/>
    <property type="match status" value="1"/>
</dbReference>
<dbReference type="Gene3D" id="3.20.20.140">
    <property type="entry name" value="Metal-dependent hydrolases"/>
    <property type="match status" value="1"/>
</dbReference>
<protein>
    <submittedName>
        <fullName evidence="2">Amidohydrolase family protein</fullName>
    </submittedName>
</protein>
<dbReference type="EMBL" id="JADKPO010000004">
    <property type="protein sequence ID" value="MBF4767050.1"/>
    <property type="molecule type" value="Genomic_DNA"/>
</dbReference>
<dbReference type="RefSeq" id="WP_194695197.1">
    <property type="nucleotide sequence ID" value="NZ_JADKPO010000004.1"/>
</dbReference>
<organism evidence="2 3">
    <name type="scientific">Nocardioides agariphilus</name>
    <dbReference type="NCBI Taxonomy" id="433664"/>
    <lineage>
        <taxon>Bacteria</taxon>
        <taxon>Bacillati</taxon>
        <taxon>Actinomycetota</taxon>
        <taxon>Actinomycetes</taxon>
        <taxon>Propionibacteriales</taxon>
        <taxon>Nocardioidaceae</taxon>
        <taxon>Nocardioides</taxon>
    </lineage>
</organism>
<sequence length="403" mass="42013">MQAIRAPAAFDGERFLEGGATVLVDGERIVGVEPFGFDVPHGTEETSYDGTLLPGLIDTHVHLVADGTPGGLEAAGALGDDEVTTVVRRTLAQQAASGTTTVRDLGDARYLTLGFRDAASPGVPRIVASGPPFTIRDGHCHYLGGVAEGPADIRDAMAEHVERGVDVVKVMASGGMLTPGSDQLGVQFTAEDLRLIVDLAHEAGLPVHAHAHSLRGAWHALAAQVDGIEHFSCLTDTGMQTPPELLAAVAAAGTVVCPTIGWDRSMIDPDRMPPALRLLTERMGLDPDSMVSARAEQARQLRAHGVTIVSGLDAGVSPPKAHGNLWRSVLELVHAGFPVEEALATATSVAADVCRLSEVTGRLRAGLAADLLVVSGDLRSEPTLLAEPVHVVIRGVPCSPPVP</sequence>
<dbReference type="SUPFAM" id="SSF51556">
    <property type="entry name" value="Metallo-dependent hydrolases"/>
    <property type="match status" value="1"/>
</dbReference>
<dbReference type="AlphaFoldDB" id="A0A930VNG2"/>